<proteinExistence type="predicted"/>
<dbReference type="AlphaFoldDB" id="A0AAW1KI04"/>
<sequence length="1114" mass="129281">MIFNRENKQEELDGLKQFVGWYFERYTCLTVLYDHGYSESVKFDSYGNFSVRIISNLEGKLPKIDAREGFLIFSDTTTNICEYLEKIKANNNGIVKKTIIIISTINDFFTIFNQASELSFQYILVVKIDLNNADLCVVVAAYNYFSRNFSMFNISDYDRITSWQNSIDLGNREIRSVTNLFSLVDPAQFLASVYGKKLNFHISYYTYKLGEVNKTNNALHKLQNKEIDFIFSLLFVTDYFKDDFMFLQVMATDQLCVVVPKSTEFKERVVIPHSFAWNVWILLLLVFVMLLLSLYAISKVENLSRISRADCGKNFDYRIQTIIFDGLQVIYSMSPLFSSRKYPNRIVFMLILISFVILNTAFQSSLYKILTSPNKINTITTLKELSESGLVISTKSDNLKNTFALADRPYIRKIKLVLLERNQSRYPAYLEKYTSNIYQQMSEYRLYGDSLHYRIPECPKQYVLAQIARKDSILADAIGKINRYVNAHGLLGKWYSDVMRNVSMYTPFGKGGSAMKSTLQKKFQIRDFKFCFGLLAAGLVLSCLVFVVECRVRKKTLSIIFEKNLDKDTYLRRLTNFTRLYFEKYTSLTIFCDEPCELAEFREYGSLMLTLRIYKNVPKKMANINCREGFLIVSNLTTNILRYLKMIKTNYDGIVRRSLIITYKHDKNEELIVFNQAFLFSFQYILIITPTEDDDVIVVGYNYFSQIFSTFNLTEYGRMISWQKKLDFYNQEIRSVAKLFGGIDADTFLASIIAQKLNLTVSYYTYQSYQANKTRDVLRKLSKKEIDIIFSPFFVTDYSYSEFTFLDVISDDQLCVVVPKSKKLKKVLVIPHCFTSKVWIFLTVFFLLLLFGLRVISTVQTKIGGAKGSRKFDYRLQTIPFDGLQIIFSISSSIFSTQKYPNRMFFIVILLSIVIINTTFQSSLYKMLSLPRRIDDIRTLEELAGSGLVVSTKSDNLKDTFAYTNKPYMKKLKLIILRQNQSRSSAYLERLSSNTYDEVLEFKEFGEAQDHLIPECPKQYALANLARKDSILGDAVNRVLRYIIAGGLIKKWYRDSINNISMYTPFGKQVSTSVHRKQFKLGDLDLYFFILIFGLGLSCVVFIIEISLFKFLPI</sequence>
<keyword evidence="10" id="KW-1185">Reference proteome</keyword>
<name>A0AAW1KI04_POPJA</name>
<evidence type="ECO:0000256" key="8">
    <source>
        <dbReference type="SAM" id="Phobius"/>
    </source>
</evidence>
<evidence type="ECO:0000256" key="1">
    <source>
        <dbReference type="ARBA" id="ARBA00004651"/>
    </source>
</evidence>
<evidence type="ECO:0000256" key="5">
    <source>
        <dbReference type="ARBA" id="ARBA00023136"/>
    </source>
</evidence>
<evidence type="ECO:0000313" key="9">
    <source>
        <dbReference type="EMBL" id="KAK9717785.1"/>
    </source>
</evidence>
<keyword evidence="3 8" id="KW-0812">Transmembrane</keyword>
<protein>
    <submittedName>
        <fullName evidence="9">Uncharacterized protein</fullName>
    </submittedName>
</protein>
<dbReference type="PANTHER" id="PTHR42643:SF38">
    <property type="entry name" value="IONOTROPIC RECEPTOR 100A"/>
    <property type="match status" value="1"/>
</dbReference>
<feature type="transmembrane region" description="Helical" evidence="8">
    <location>
        <begin position="838"/>
        <end position="857"/>
    </location>
</feature>
<feature type="transmembrane region" description="Helical" evidence="8">
    <location>
        <begin position="1086"/>
        <end position="1109"/>
    </location>
</feature>
<comment type="caution">
    <text evidence="9">The sequence shown here is derived from an EMBL/GenBank/DDBJ whole genome shotgun (WGS) entry which is preliminary data.</text>
</comment>
<organism evidence="9 10">
    <name type="scientific">Popillia japonica</name>
    <name type="common">Japanese beetle</name>
    <dbReference type="NCBI Taxonomy" id="7064"/>
    <lineage>
        <taxon>Eukaryota</taxon>
        <taxon>Metazoa</taxon>
        <taxon>Ecdysozoa</taxon>
        <taxon>Arthropoda</taxon>
        <taxon>Hexapoda</taxon>
        <taxon>Insecta</taxon>
        <taxon>Pterygota</taxon>
        <taxon>Neoptera</taxon>
        <taxon>Endopterygota</taxon>
        <taxon>Coleoptera</taxon>
        <taxon>Polyphaga</taxon>
        <taxon>Scarabaeiformia</taxon>
        <taxon>Scarabaeidae</taxon>
        <taxon>Rutelinae</taxon>
        <taxon>Popillia</taxon>
    </lineage>
</organism>
<dbReference type="InterPro" id="IPR052192">
    <property type="entry name" value="Insect_Ionotropic_Sensory_Rcpt"/>
</dbReference>
<dbReference type="PANTHER" id="PTHR42643">
    <property type="entry name" value="IONOTROPIC RECEPTOR 20A-RELATED"/>
    <property type="match status" value="1"/>
</dbReference>
<feature type="transmembrane region" description="Helical" evidence="8">
    <location>
        <begin position="346"/>
        <end position="367"/>
    </location>
</feature>
<evidence type="ECO:0000256" key="4">
    <source>
        <dbReference type="ARBA" id="ARBA00022989"/>
    </source>
</evidence>
<dbReference type="SUPFAM" id="SSF53850">
    <property type="entry name" value="Periplasmic binding protein-like II"/>
    <property type="match status" value="2"/>
</dbReference>
<dbReference type="Gene3D" id="1.10.287.70">
    <property type="match status" value="1"/>
</dbReference>
<evidence type="ECO:0000256" key="6">
    <source>
        <dbReference type="ARBA" id="ARBA00023170"/>
    </source>
</evidence>
<evidence type="ECO:0000256" key="7">
    <source>
        <dbReference type="ARBA" id="ARBA00023180"/>
    </source>
</evidence>
<evidence type="ECO:0000256" key="2">
    <source>
        <dbReference type="ARBA" id="ARBA00022475"/>
    </source>
</evidence>
<feature type="transmembrane region" description="Helical" evidence="8">
    <location>
        <begin position="878"/>
        <end position="898"/>
    </location>
</feature>
<comment type="subcellular location">
    <subcellularLocation>
        <location evidence="1">Cell membrane</location>
        <topology evidence="1">Multi-pass membrane protein</topology>
    </subcellularLocation>
</comment>
<accession>A0AAW1KI04</accession>
<keyword evidence="5 8" id="KW-0472">Membrane</keyword>
<keyword evidence="6" id="KW-0675">Receptor</keyword>
<keyword evidence="2" id="KW-1003">Cell membrane</keyword>
<evidence type="ECO:0000256" key="3">
    <source>
        <dbReference type="ARBA" id="ARBA00022692"/>
    </source>
</evidence>
<feature type="transmembrane region" description="Helical" evidence="8">
    <location>
        <begin position="904"/>
        <end position="925"/>
    </location>
</feature>
<keyword evidence="4 8" id="KW-1133">Transmembrane helix</keyword>
<keyword evidence="7" id="KW-0325">Glycoprotein</keyword>
<dbReference type="EMBL" id="JASPKY010000236">
    <property type="protein sequence ID" value="KAK9717785.1"/>
    <property type="molecule type" value="Genomic_DNA"/>
</dbReference>
<gene>
    <name evidence="9" type="ORF">QE152_g23579</name>
</gene>
<reference evidence="9 10" key="1">
    <citation type="journal article" date="2024" name="BMC Genomics">
        <title>De novo assembly and annotation of Popillia japonica's genome with initial clues to its potential as an invasive pest.</title>
        <authorList>
            <person name="Cucini C."/>
            <person name="Boschi S."/>
            <person name="Funari R."/>
            <person name="Cardaioli E."/>
            <person name="Iannotti N."/>
            <person name="Marturano G."/>
            <person name="Paoli F."/>
            <person name="Bruttini M."/>
            <person name="Carapelli A."/>
            <person name="Frati F."/>
            <person name="Nardi F."/>
        </authorList>
    </citation>
    <scope>NUCLEOTIDE SEQUENCE [LARGE SCALE GENOMIC DNA]</scope>
    <source>
        <strain evidence="9">DMR45628</strain>
    </source>
</reference>
<feature type="transmembrane region" description="Helical" evidence="8">
    <location>
        <begin position="275"/>
        <end position="297"/>
    </location>
</feature>
<evidence type="ECO:0000313" key="10">
    <source>
        <dbReference type="Proteomes" id="UP001458880"/>
    </source>
</evidence>
<dbReference type="GO" id="GO:0005886">
    <property type="term" value="C:plasma membrane"/>
    <property type="evidence" value="ECO:0007669"/>
    <property type="project" value="UniProtKB-SubCell"/>
</dbReference>
<dbReference type="Gene3D" id="3.40.190.10">
    <property type="entry name" value="Periplasmic binding protein-like II"/>
    <property type="match status" value="1"/>
</dbReference>
<feature type="transmembrane region" description="Helical" evidence="8">
    <location>
        <begin position="530"/>
        <end position="548"/>
    </location>
</feature>
<dbReference type="Proteomes" id="UP001458880">
    <property type="component" value="Unassembled WGS sequence"/>
</dbReference>